<evidence type="ECO:0000256" key="1">
    <source>
        <dbReference type="SAM" id="MobiDB-lite"/>
    </source>
</evidence>
<dbReference type="KEGG" id="gms:SOIL9_69740"/>
<proteinExistence type="predicted"/>
<reference evidence="2 3" key="1">
    <citation type="submission" date="2019-05" db="EMBL/GenBank/DDBJ databases">
        <authorList>
            <consortium name="Science for Life Laboratories"/>
        </authorList>
    </citation>
    <scope>NUCLEOTIDE SEQUENCE [LARGE SCALE GENOMIC DNA]</scope>
    <source>
        <strain evidence="2">Soil9</strain>
    </source>
</reference>
<accession>A0A6P2CU72</accession>
<keyword evidence="3" id="KW-1185">Reference proteome</keyword>
<name>A0A6P2CU72_9BACT</name>
<evidence type="ECO:0000313" key="2">
    <source>
        <dbReference type="EMBL" id="VTR90740.1"/>
    </source>
</evidence>
<gene>
    <name evidence="2" type="ORF">SOIL9_69740</name>
</gene>
<sequence length="31" mass="3336">MLRGGNSADVLRLPQTSKCGNYGKWGDLAIN</sequence>
<organism evidence="2 3">
    <name type="scientific">Gemmata massiliana</name>
    <dbReference type="NCBI Taxonomy" id="1210884"/>
    <lineage>
        <taxon>Bacteria</taxon>
        <taxon>Pseudomonadati</taxon>
        <taxon>Planctomycetota</taxon>
        <taxon>Planctomycetia</taxon>
        <taxon>Gemmatales</taxon>
        <taxon>Gemmataceae</taxon>
        <taxon>Gemmata</taxon>
    </lineage>
</organism>
<dbReference type="AlphaFoldDB" id="A0A6P2CU72"/>
<protein>
    <submittedName>
        <fullName evidence="2">Uncharacterized protein</fullName>
    </submittedName>
</protein>
<dbReference type="Proteomes" id="UP000464178">
    <property type="component" value="Chromosome"/>
</dbReference>
<feature type="region of interest" description="Disordered" evidence="1">
    <location>
        <begin position="1"/>
        <end position="31"/>
    </location>
</feature>
<evidence type="ECO:0000313" key="3">
    <source>
        <dbReference type="Proteomes" id="UP000464178"/>
    </source>
</evidence>
<dbReference type="EMBL" id="LR593886">
    <property type="protein sequence ID" value="VTR90740.1"/>
    <property type="molecule type" value="Genomic_DNA"/>
</dbReference>